<evidence type="ECO:0000313" key="2">
    <source>
        <dbReference type="EMBL" id="PHV68024.1"/>
    </source>
</evidence>
<dbReference type="Proteomes" id="UP000225108">
    <property type="component" value="Unassembled WGS sequence"/>
</dbReference>
<dbReference type="EMBL" id="PEBD01000004">
    <property type="protein sequence ID" value="PHV68024.1"/>
    <property type="molecule type" value="Genomic_DNA"/>
</dbReference>
<dbReference type="PROSITE" id="PS50995">
    <property type="entry name" value="HTH_MARR_2"/>
    <property type="match status" value="1"/>
</dbReference>
<dbReference type="CDD" id="cd00090">
    <property type="entry name" value="HTH_ARSR"/>
    <property type="match status" value="1"/>
</dbReference>
<dbReference type="GO" id="GO:0003700">
    <property type="term" value="F:DNA-binding transcription factor activity"/>
    <property type="evidence" value="ECO:0007669"/>
    <property type="project" value="InterPro"/>
</dbReference>
<reference evidence="2 3" key="1">
    <citation type="submission" date="2017-10" db="EMBL/GenBank/DDBJ databases">
        <title>The draft genome sequence of Williamsia sp. BULT 1.1 isolated from the semi-arid grassland soils from South Africa.</title>
        <authorList>
            <person name="Kabwe M.H."/>
            <person name="Govender N."/>
            <person name="Mutseka Lunga P."/>
            <person name="Vikram S."/>
            <person name="Makhalanyane T.P."/>
        </authorList>
    </citation>
    <scope>NUCLEOTIDE SEQUENCE [LARGE SCALE GENOMIC DNA]</scope>
    <source>
        <strain evidence="2 3">BULT 1.1</strain>
    </source>
</reference>
<dbReference type="PANTHER" id="PTHR33164:SF57">
    <property type="entry name" value="MARR-FAMILY TRANSCRIPTIONAL REGULATOR"/>
    <property type="match status" value="1"/>
</dbReference>
<dbReference type="AlphaFoldDB" id="A0A2G3PQE5"/>
<evidence type="ECO:0000259" key="1">
    <source>
        <dbReference type="PROSITE" id="PS50995"/>
    </source>
</evidence>
<accession>A0A2G3PQE5</accession>
<protein>
    <recommendedName>
        <fullName evidence="1">HTH marR-type domain-containing protein</fullName>
    </recommendedName>
</protein>
<dbReference type="InterPro" id="IPR011991">
    <property type="entry name" value="ArsR-like_HTH"/>
</dbReference>
<organism evidence="2 3">
    <name type="scientific">Williamsia marianensis</name>
    <dbReference type="NCBI Taxonomy" id="85044"/>
    <lineage>
        <taxon>Bacteria</taxon>
        <taxon>Bacillati</taxon>
        <taxon>Actinomycetota</taxon>
        <taxon>Actinomycetes</taxon>
        <taxon>Mycobacteriales</taxon>
        <taxon>Nocardiaceae</taxon>
        <taxon>Williamsia</taxon>
    </lineage>
</organism>
<dbReference type="Pfam" id="PF12802">
    <property type="entry name" value="MarR_2"/>
    <property type="match status" value="1"/>
</dbReference>
<dbReference type="Gene3D" id="1.10.10.10">
    <property type="entry name" value="Winged helix-like DNA-binding domain superfamily/Winged helix DNA-binding domain"/>
    <property type="match status" value="1"/>
</dbReference>
<name>A0A2G3PQE5_WILMA</name>
<evidence type="ECO:0000313" key="3">
    <source>
        <dbReference type="Proteomes" id="UP000225108"/>
    </source>
</evidence>
<proteinExistence type="predicted"/>
<dbReference type="InterPro" id="IPR000835">
    <property type="entry name" value="HTH_MarR-typ"/>
</dbReference>
<sequence>MAQRSPMTHLAALMDDAFTQFRRDLLTQVGDVGPLRPSHLRILDSVDKDGTRPSTLAERTAITRQGISQLIGHLEEHGYVESVRDPTDRRATMITPTPRGVAAVHRTREAIGEVERVWADRLGPDRYEVFRTCLEELGTAEPPAT</sequence>
<comment type="caution">
    <text evidence="2">The sequence shown here is derived from an EMBL/GenBank/DDBJ whole genome shotgun (WGS) entry which is preliminary data.</text>
</comment>
<dbReference type="SUPFAM" id="SSF46785">
    <property type="entry name" value="Winged helix' DNA-binding domain"/>
    <property type="match status" value="1"/>
</dbReference>
<dbReference type="GO" id="GO:0006950">
    <property type="term" value="P:response to stress"/>
    <property type="evidence" value="ECO:0007669"/>
    <property type="project" value="TreeGrafter"/>
</dbReference>
<dbReference type="PANTHER" id="PTHR33164">
    <property type="entry name" value="TRANSCRIPTIONAL REGULATOR, MARR FAMILY"/>
    <property type="match status" value="1"/>
</dbReference>
<dbReference type="InterPro" id="IPR036390">
    <property type="entry name" value="WH_DNA-bd_sf"/>
</dbReference>
<gene>
    <name evidence="2" type="ORF">CSW57_01765</name>
</gene>
<dbReference type="SMART" id="SM00347">
    <property type="entry name" value="HTH_MARR"/>
    <property type="match status" value="1"/>
</dbReference>
<feature type="domain" description="HTH marR-type" evidence="1">
    <location>
        <begin position="7"/>
        <end position="139"/>
    </location>
</feature>
<dbReference type="InterPro" id="IPR039422">
    <property type="entry name" value="MarR/SlyA-like"/>
</dbReference>
<dbReference type="InterPro" id="IPR036388">
    <property type="entry name" value="WH-like_DNA-bd_sf"/>
</dbReference>